<keyword evidence="1 2" id="KW-0129">CBS domain</keyword>
<dbReference type="InterPro" id="IPR000644">
    <property type="entry name" value="CBS_dom"/>
</dbReference>
<evidence type="ECO:0000256" key="1">
    <source>
        <dbReference type="ARBA" id="ARBA00023122"/>
    </source>
</evidence>
<reference evidence="4 5" key="1">
    <citation type="submission" date="2016-07" db="EMBL/GenBank/DDBJ databases">
        <title>High microdiversification within the ubiquitous acI lineage of Actinobacteria.</title>
        <authorList>
            <person name="Neuenschwander S.M."/>
            <person name="Salcher M."/>
            <person name="Ghai R."/>
            <person name="Pernthaler J."/>
        </authorList>
    </citation>
    <scope>NUCLEOTIDE SEQUENCE [LARGE SCALE GENOMIC DNA]</scope>
    <source>
        <strain evidence="4">MMS-IA-79</strain>
    </source>
</reference>
<feature type="domain" description="CBS" evidence="3">
    <location>
        <begin position="74"/>
        <end position="130"/>
    </location>
</feature>
<proteinExistence type="predicted"/>
<dbReference type="Gene3D" id="3.10.580.10">
    <property type="entry name" value="CBS-domain"/>
    <property type="match status" value="1"/>
</dbReference>
<dbReference type="EMBL" id="CP016774">
    <property type="protein sequence ID" value="ASY16901.1"/>
    <property type="molecule type" value="Genomic_DNA"/>
</dbReference>
<dbReference type="RefSeq" id="WP_095674455.1">
    <property type="nucleotide sequence ID" value="NZ_CP016774.1"/>
</dbReference>
<evidence type="ECO:0000259" key="3">
    <source>
        <dbReference type="PROSITE" id="PS51371"/>
    </source>
</evidence>
<evidence type="ECO:0000313" key="5">
    <source>
        <dbReference type="Proteomes" id="UP000217177"/>
    </source>
</evidence>
<dbReference type="PANTHER" id="PTHR43080">
    <property type="entry name" value="CBS DOMAIN-CONTAINING PROTEIN CBSX3, MITOCHONDRIAL"/>
    <property type="match status" value="1"/>
</dbReference>
<organism evidence="4 5">
    <name type="scientific">Candidatus Planktophila versatilis</name>
    <dbReference type="NCBI Taxonomy" id="1884905"/>
    <lineage>
        <taxon>Bacteria</taxon>
        <taxon>Bacillati</taxon>
        <taxon>Actinomycetota</taxon>
        <taxon>Actinomycetes</taxon>
        <taxon>Candidatus Nanopelagicales</taxon>
        <taxon>Candidatus Nanopelagicaceae</taxon>
        <taxon>Candidatus Planktophila</taxon>
    </lineage>
</organism>
<evidence type="ECO:0000256" key="2">
    <source>
        <dbReference type="PROSITE-ProRule" id="PRU00703"/>
    </source>
</evidence>
<keyword evidence="5" id="KW-1185">Reference proteome</keyword>
<name>A0ABN5BBE3_9ACTN</name>
<accession>A0ABN5BBE3</accession>
<dbReference type="PANTHER" id="PTHR43080:SF2">
    <property type="entry name" value="CBS DOMAIN-CONTAINING PROTEIN"/>
    <property type="match status" value="1"/>
</dbReference>
<dbReference type="CDD" id="cd04623">
    <property type="entry name" value="CBS_pair_bac_euk"/>
    <property type="match status" value="1"/>
</dbReference>
<dbReference type="PROSITE" id="PS51371">
    <property type="entry name" value="CBS"/>
    <property type="match status" value="2"/>
</dbReference>
<evidence type="ECO:0000313" key="4">
    <source>
        <dbReference type="EMBL" id="ASY16901.1"/>
    </source>
</evidence>
<dbReference type="InterPro" id="IPR046342">
    <property type="entry name" value="CBS_dom_sf"/>
</dbReference>
<dbReference type="Pfam" id="PF00571">
    <property type="entry name" value="CBS"/>
    <property type="match status" value="2"/>
</dbReference>
<dbReference type="InterPro" id="IPR051257">
    <property type="entry name" value="Diverse_CBS-Domain"/>
</dbReference>
<dbReference type="SMART" id="SM00116">
    <property type="entry name" value="CBS"/>
    <property type="match status" value="2"/>
</dbReference>
<dbReference type="Proteomes" id="UP000217177">
    <property type="component" value="Chromosome"/>
</dbReference>
<sequence>MKIGSIISGKRVETISASASIHDLVSSLNSHHVGALVVSSDGKKIDGIVSERDVVRAMPGKLDQLIGMHVRDIMTVDVHTCTADSTVAELMTMMTELRIRHVPVVAADGALISIVSIGDVVKNHVNELDSERQALKDYVASGN</sequence>
<dbReference type="SUPFAM" id="SSF54631">
    <property type="entry name" value="CBS-domain pair"/>
    <property type="match status" value="1"/>
</dbReference>
<feature type="domain" description="CBS" evidence="3">
    <location>
        <begin position="6"/>
        <end position="64"/>
    </location>
</feature>
<dbReference type="InterPro" id="IPR044725">
    <property type="entry name" value="CBSX3_CBS_dom"/>
</dbReference>
<gene>
    <name evidence="4" type="ORF">A1sIA79_01325</name>
</gene>
<protein>
    <submittedName>
        <fullName evidence="4">LuxR family transcriptional regulator, maltose regulon positive regulatory protein</fullName>
    </submittedName>
</protein>